<accession>A0A7Y9IYQ4</accession>
<dbReference type="GO" id="GO:0009097">
    <property type="term" value="P:isoleucine biosynthetic process"/>
    <property type="evidence" value="ECO:0007669"/>
    <property type="project" value="TreeGrafter"/>
</dbReference>
<dbReference type="Pfam" id="PF02776">
    <property type="entry name" value="TPP_enzyme_N"/>
    <property type="match status" value="1"/>
</dbReference>
<dbReference type="GO" id="GO:0009099">
    <property type="term" value="P:L-valine biosynthetic process"/>
    <property type="evidence" value="ECO:0007669"/>
    <property type="project" value="TreeGrafter"/>
</dbReference>
<evidence type="ECO:0000259" key="5">
    <source>
        <dbReference type="Pfam" id="PF02775"/>
    </source>
</evidence>
<evidence type="ECO:0000259" key="4">
    <source>
        <dbReference type="Pfam" id="PF00205"/>
    </source>
</evidence>
<dbReference type="GO" id="GO:0000287">
    <property type="term" value="F:magnesium ion binding"/>
    <property type="evidence" value="ECO:0007669"/>
    <property type="project" value="InterPro"/>
</dbReference>
<dbReference type="GO" id="GO:0005948">
    <property type="term" value="C:acetolactate synthase complex"/>
    <property type="evidence" value="ECO:0007669"/>
    <property type="project" value="TreeGrafter"/>
</dbReference>
<evidence type="ECO:0000256" key="3">
    <source>
        <dbReference type="RuleBase" id="RU362132"/>
    </source>
</evidence>
<feature type="domain" description="Thiamine pyrophosphate enzyme central" evidence="4">
    <location>
        <begin position="214"/>
        <end position="297"/>
    </location>
</feature>
<dbReference type="PANTHER" id="PTHR18968">
    <property type="entry name" value="THIAMINE PYROPHOSPHATE ENZYMES"/>
    <property type="match status" value="1"/>
</dbReference>
<dbReference type="InterPro" id="IPR011766">
    <property type="entry name" value="TPP_enzyme_TPP-bd"/>
</dbReference>
<dbReference type="GO" id="GO:0050660">
    <property type="term" value="F:flavin adenine dinucleotide binding"/>
    <property type="evidence" value="ECO:0007669"/>
    <property type="project" value="TreeGrafter"/>
</dbReference>
<keyword evidence="2 3" id="KW-0786">Thiamine pyrophosphate</keyword>
<dbReference type="EMBL" id="JACBYR010000002">
    <property type="protein sequence ID" value="NYE85587.1"/>
    <property type="molecule type" value="Genomic_DNA"/>
</dbReference>
<feature type="domain" description="Thiamine pyrophosphate enzyme TPP-binding" evidence="5">
    <location>
        <begin position="418"/>
        <end position="573"/>
    </location>
</feature>
<protein>
    <submittedName>
        <fullName evidence="7">Thiamine pyrophosphate-dependent acetolactate synthase large subunit-like protein</fullName>
    </submittedName>
</protein>
<dbReference type="InterPro" id="IPR012000">
    <property type="entry name" value="Thiamin_PyroP_enz_cen_dom"/>
</dbReference>
<dbReference type="PANTHER" id="PTHR18968:SF167">
    <property type="entry name" value="ACETOLACTATE SYNTHASE LARGE SUBUNIT ILVB2-RELATED"/>
    <property type="match status" value="1"/>
</dbReference>
<evidence type="ECO:0000313" key="8">
    <source>
        <dbReference type="Proteomes" id="UP000542125"/>
    </source>
</evidence>
<comment type="caution">
    <text evidence="7">The sequence shown here is derived from an EMBL/GenBank/DDBJ whole genome shotgun (WGS) entry which is preliminary data.</text>
</comment>
<sequence length="594" mass="63392">MNVEKPVVDESVALEWGSDYLADIIRQLDLKYLSINPGASLRGLHDSLVNYLGNDDPQMLLCLHEDHAVSIAHGYAKVTGKPMGVVVHSNVGLMHASMGIFNAWCDRVPMVVIGATGPVDAAQRRPWIDWIHTSRDQGALVRDFIKWDDQPASLPAAAESLIRATMIANTAPRGPVYVCFDVSLQEARLDAGVSPPDISGYSQPVTPYPDPASVRQIAAWLAAAQRPVVMAGRSSRDEAAWAKRVDLCERLGAKVMSDLKLPAVFPTDHPLHVAPPAFFMGDDGIGLLRDADVVLSLDWLDLGGALKVASAKGAVTARVVHCSPDQYSHKGWSMDHQSLPPVETHLLCEPDALVDALLRLDDQEGCFAARTRAAYSPVPVAAPADPGAVPISLQVLASVLRTATLDHDVSLLRTPLGWPGNAWHFRHPLDFLGKDGGAGLGSGPGMSVGCALALQGTGRLPLAVIGDGDYMMGVSAIWTAARYKVPVLFVVANNLGYFNDELHQEKVARTRSRTTENKAVAQHIGDPDIDIAGIARAQGAVGYGPVHDAAELATVMAQAIADVQAGKVCVIDVRVVPGYDSLMTKGLLREVKAG</sequence>
<dbReference type="Proteomes" id="UP000542125">
    <property type="component" value="Unassembled WGS sequence"/>
</dbReference>
<proteinExistence type="inferred from homology"/>
<organism evidence="7 8">
    <name type="scientific">Pigmentiphaga litoralis</name>
    <dbReference type="NCBI Taxonomy" id="516702"/>
    <lineage>
        <taxon>Bacteria</taxon>
        <taxon>Pseudomonadati</taxon>
        <taxon>Pseudomonadota</taxon>
        <taxon>Betaproteobacteria</taxon>
        <taxon>Burkholderiales</taxon>
        <taxon>Alcaligenaceae</taxon>
        <taxon>Pigmentiphaga</taxon>
    </lineage>
</organism>
<dbReference type="AlphaFoldDB" id="A0A7Y9IYQ4"/>
<keyword evidence="8" id="KW-1185">Reference proteome</keyword>
<dbReference type="GO" id="GO:0003984">
    <property type="term" value="F:acetolactate synthase activity"/>
    <property type="evidence" value="ECO:0007669"/>
    <property type="project" value="TreeGrafter"/>
</dbReference>
<dbReference type="Gene3D" id="3.40.50.970">
    <property type="match status" value="2"/>
</dbReference>
<feature type="domain" description="Thiamine pyrophosphate enzyme N-terminal TPP-binding" evidence="6">
    <location>
        <begin position="17"/>
        <end position="123"/>
    </location>
</feature>
<dbReference type="Gene3D" id="3.40.50.1220">
    <property type="entry name" value="TPP-binding domain"/>
    <property type="match status" value="1"/>
</dbReference>
<dbReference type="InterPro" id="IPR029035">
    <property type="entry name" value="DHS-like_NAD/FAD-binding_dom"/>
</dbReference>
<dbReference type="SUPFAM" id="SSF52518">
    <property type="entry name" value="Thiamin diphosphate-binding fold (THDP-binding)"/>
    <property type="match status" value="2"/>
</dbReference>
<evidence type="ECO:0000256" key="1">
    <source>
        <dbReference type="ARBA" id="ARBA00007812"/>
    </source>
</evidence>
<evidence type="ECO:0000313" key="7">
    <source>
        <dbReference type="EMBL" id="NYE85587.1"/>
    </source>
</evidence>
<evidence type="ECO:0000259" key="6">
    <source>
        <dbReference type="Pfam" id="PF02776"/>
    </source>
</evidence>
<dbReference type="RefSeq" id="WP_179589638.1">
    <property type="nucleotide sequence ID" value="NZ_JACBYR010000002.1"/>
</dbReference>
<dbReference type="InterPro" id="IPR045229">
    <property type="entry name" value="TPP_enz"/>
</dbReference>
<reference evidence="7 8" key="1">
    <citation type="submission" date="2020-07" db="EMBL/GenBank/DDBJ databases">
        <title>Genomic Encyclopedia of Type Strains, Phase IV (KMG-V): Genome sequencing to study the core and pangenomes of soil and plant-associated prokaryotes.</title>
        <authorList>
            <person name="Whitman W."/>
        </authorList>
    </citation>
    <scope>NUCLEOTIDE SEQUENCE [LARGE SCALE GENOMIC DNA]</scope>
    <source>
        <strain evidence="7 8">SAS40</strain>
    </source>
</reference>
<dbReference type="Pfam" id="PF02775">
    <property type="entry name" value="TPP_enzyme_C"/>
    <property type="match status" value="1"/>
</dbReference>
<evidence type="ECO:0000256" key="2">
    <source>
        <dbReference type="ARBA" id="ARBA00023052"/>
    </source>
</evidence>
<gene>
    <name evidence="7" type="ORF">FHW18_004894</name>
</gene>
<dbReference type="GO" id="GO:0030976">
    <property type="term" value="F:thiamine pyrophosphate binding"/>
    <property type="evidence" value="ECO:0007669"/>
    <property type="project" value="InterPro"/>
</dbReference>
<dbReference type="SUPFAM" id="SSF52467">
    <property type="entry name" value="DHS-like NAD/FAD-binding domain"/>
    <property type="match status" value="1"/>
</dbReference>
<comment type="similarity">
    <text evidence="1 3">Belongs to the TPP enzyme family.</text>
</comment>
<dbReference type="InterPro" id="IPR012001">
    <property type="entry name" value="Thiamin_PyroP_enz_TPP-bd_dom"/>
</dbReference>
<dbReference type="CDD" id="cd07035">
    <property type="entry name" value="TPP_PYR_POX_like"/>
    <property type="match status" value="1"/>
</dbReference>
<dbReference type="Pfam" id="PF00205">
    <property type="entry name" value="TPP_enzyme_M"/>
    <property type="match status" value="1"/>
</dbReference>
<name>A0A7Y9IYQ4_9BURK</name>
<dbReference type="InterPro" id="IPR029061">
    <property type="entry name" value="THDP-binding"/>
</dbReference>